<name>A0A3N1H4V1_9PSEU</name>
<keyword evidence="1" id="KW-0805">Transcription regulation</keyword>
<dbReference type="InterPro" id="IPR018060">
    <property type="entry name" value="HTH_AraC"/>
</dbReference>
<gene>
    <name evidence="5" type="ORF">EDD40_2821</name>
</gene>
<dbReference type="Pfam" id="PF12852">
    <property type="entry name" value="Cupin_6"/>
    <property type="match status" value="1"/>
</dbReference>
<dbReference type="InterPro" id="IPR050204">
    <property type="entry name" value="AraC_XylS_family_regulators"/>
</dbReference>
<dbReference type="PROSITE" id="PS01124">
    <property type="entry name" value="HTH_ARAC_FAMILY_2"/>
    <property type="match status" value="1"/>
</dbReference>
<evidence type="ECO:0000313" key="5">
    <source>
        <dbReference type="EMBL" id="ROP37508.1"/>
    </source>
</evidence>
<reference evidence="5 6" key="1">
    <citation type="submission" date="2018-11" db="EMBL/GenBank/DDBJ databases">
        <title>Sequencing the genomes of 1000 actinobacteria strains.</title>
        <authorList>
            <person name="Klenk H.-P."/>
        </authorList>
    </citation>
    <scope>NUCLEOTIDE SEQUENCE [LARGE SCALE GENOMIC DNA]</scope>
    <source>
        <strain evidence="5 6">DSM 44231</strain>
    </source>
</reference>
<dbReference type="PANTHER" id="PTHR46796:SF13">
    <property type="entry name" value="HTH-TYPE TRANSCRIPTIONAL ACTIVATOR RHAS"/>
    <property type="match status" value="1"/>
</dbReference>
<dbReference type="GO" id="GO:0003700">
    <property type="term" value="F:DNA-binding transcription factor activity"/>
    <property type="evidence" value="ECO:0007669"/>
    <property type="project" value="InterPro"/>
</dbReference>
<dbReference type="Gene3D" id="1.10.10.60">
    <property type="entry name" value="Homeodomain-like"/>
    <property type="match status" value="2"/>
</dbReference>
<comment type="caution">
    <text evidence="5">The sequence shown here is derived from an EMBL/GenBank/DDBJ whole genome shotgun (WGS) entry which is preliminary data.</text>
</comment>
<evidence type="ECO:0000313" key="6">
    <source>
        <dbReference type="Proteomes" id="UP000268727"/>
    </source>
</evidence>
<organism evidence="5 6">
    <name type="scientific">Saccharothrix texasensis</name>
    <dbReference type="NCBI Taxonomy" id="103734"/>
    <lineage>
        <taxon>Bacteria</taxon>
        <taxon>Bacillati</taxon>
        <taxon>Actinomycetota</taxon>
        <taxon>Actinomycetes</taxon>
        <taxon>Pseudonocardiales</taxon>
        <taxon>Pseudonocardiaceae</taxon>
        <taxon>Saccharothrix</taxon>
    </lineage>
</organism>
<proteinExistence type="predicted"/>
<dbReference type="EMBL" id="RJKM01000001">
    <property type="protein sequence ID" value="ROP37508.1"/>
    <property type="molecule type" value="Genomic_DNA"/>
</dbReference>
<dbReference type="SMART" id="SM00342">
    <property type="entry name" value="HTH_ARAC"/>
    <property type="match status" value="1"/>
</dbReference>
<keyword evidence="2" id="KW-0238">DNA-binding</keyword>
<dbReference type="InterPro" id="IPR009057">
    <property type="entry name" value="Homeodomain-like_sf"/>
</dbReference>
<evidence type="ECO:0000259" key="4">
    <source>
        <dbReference type="PROSITE" id="PS01124"/>
    </source>
</evidence>
<accession>A0A3N1H4V1</accession>
<feature type="domain" description="HTH araC/xylS-type" evidence="4">
    <location>
        <begin position="210"/>
        <end position="308"/>
    </location>
</feature>
<dbReference type="InterPro" id="IPR032783">
    <property type="entry name" value="AraC_lig"/>
</dbReference>
<keyword evidence="3" id="KW-0804">Transcription</keyword>
<evidence type="ECO:0000256" key="2">
    <source>
        <dbReference type="ARBA" id="ARBA00023125"/>
    </source>
</evidence>
<sequence>MDDVAQVAGVDALADLLRGLRARRAEVCRSFASPPWALAFTETTPFTLVAAVRGDTWLLVEDDTPVLLRPGSLALIHGPQRFVLADDPSTPPQLEVREVDCEQWLVGTRTYGLSGDGDTLVVTAAYSVEGDVAARLLKALPSTFVVPCDEEHCPTVEVLAAEVAKDQTGQDIVLERLLDLLLVYALREWFDRPGANTPAWYRALGDETVGPALRAMHDEPQRAWTVAELAARAGVSRTALARRFTALVGVPPLTYLTQWRMDVAADLLGKPDATIGSVARAVGYADGFAFSTAFKRVRGVRPSDHRVVALRA</sequence>
<dbReference type="Proteomes" id="UP000268727">
    <property type="component" value="Unassembled WGS sequence"/>
</dbReference>
<evidence type="ECO:0000256" key="1">
    <source>
        <dbReference type="ARBA" id="ARBA00023015"/>
    </source>
</evidence>
<dbReference type="GO" id="GO:0043565">
    <property type="term" value="F:sequence-specific DNA binding"/>
    <property type="evidence" value="ECO:0007669"/>
    <property type="project" value="InterPro"/>
</dbReference>
<dbReference type="PANTHER" id="PTHR46796">
    <property type="entry name" value="HTH-TYPE TRANSCRIPTIONAL ACTIVATOR RHAS-RELATED"/>
    <property type="match status" value="1"/>
</dbReference>
<dbReference type="Pfam" id="PF12833">
    <property type="entry name" value="HTH_18"/>
    <property type="match status" value="1"/>
</dbReference>
<dbReference type="SUPFAM" id="SSF46689">
    <property type="entry name" value="Homeodomain-like"/>
    <property type="match status" value="2"/>
</dbReference>
<dbReference type="AlphaFoldDB" id="A0A3N1H4V1"/>
<protein>
    <submittedName>
        <fullName evidence="5">AraC family transcriptional regulator</fullName>
    </submittedName>
</protein>
<evidence type="ECO:0000256" key="3">
    <source>
        <dbReference type="ARBA" id="ARBA00023163"/>
    </source>
</evidence>
<keyword evidence="6" id="KW-1185">Reference proteome</keyword>